<evidence type="ECO:0000313" key="2">
    <source>
        <dbReference type="EMBL" id="HJA06158.1"/>
    </source>
</evidence>
<protein>
    <submittedName>
        <fullName evidence="2">Helix-turn-helix domain-containing protein</fullName>
    </submittedName>
</protein>
<dbReference type="AlphaFoldDB" id="A0A9D2H7T0"/>
<comment type="caution">
    <text evidence="2">The sequence shown here is derived from an EMBL/GenBank/DDBJ whole genome shotgun (WGS) entry which is preliminary data.</text>
</comment>
<sequence length="88" mass="10229">MEQEMPDYETIRAAVAGEKWALEKVLDCYGGEINRLATIKKRQPDGTVKEEIDEDMRQTLIMKLLEAIPQFPLEEMEREETGNRNEKS</sequence>
<reference evidence="2" key="1">
    <citation type="journal article" date="2021" name="PeerJ">
        <title>Extensive microbial diversity within the chicken gut microbiome revealed by metagenomics and culture.</title>
        <authorList>
            <person name="Gilroy R."/>
            <person name="Ravi A."/>
            <person name="Getino M."/>
            <person name="Pursley I."/>
            <person name="Horton D.L."/>
            <person name="Alikhan N.F."/>
            <person name="Baker D."/>
            <person name="Gharbi K."/>
            <person name="Hall N."/>
            <person name="Watson M."/>
            <person name="Adriaenssens E.M."/>
            <person name="Foster-Nyarko E."/>
            <person name="Jarju S."/>
            <person name="Secka A."/>
            <person name="Antonio M."/>
            <person name="Oren A."/>
            <person name="Chaudhuri R.R."/>
            <person name="La Ragione R."/>
            <person name="Hildebrand F."/>
            <person name="Pallen M.J."/>
        </authorList>
    </citation>
    <scope>NUCLEOTIDE SEQUENCE</scope>
    <source>
        <strain evidence="2">ChiSjej2B20-11307</strain>
    </source>
</reference>
<dbReference type="InterPro" id="IPR024760">
    <property type="entry name" value="HTH_dom_conjug_TS-like"/>
</dbReference>
<dbReference type="Pfam" id="PF12645">
    <property type="entry name" value="HTH_16"/>
    <property type="match status" value="1"/>
</dbReference>
<gene>
    <name evidence="2" type="ORF">H9798_03270</name>
</gene>
<accession>A0A9D2H7T0</accession>
<evidence type="ECO:0000313" key="3">
    <source>
        <dbReference type="Proteomes" id="UP000824223"/>
    </source>
</evidence>
<evidence type="ECO:0000259" key="1">
    <source>
        <dbReference type="Pfam" id="PF12645"/>
    </source>
</evidence>
<dbReference type="Proteomes" id="UP000824223">
    <property type="component" value="Unassembled WGS sequence"/>
</dbReference>
<organism evidence="2 3">
    <name type="scientific">Candidatus Mediterraneibacter pullicola</name>
    <dbReference type="NCBI Taxonomy" id="2838682"/>
    <lineage>
        <taxon>Bacteria</taxon>
        <taxon>Bacillati</taxon>
        <taxon>Bacillota</taxon>
        <taxon>Clostridia</taxon>
        <taxon>Lachnospirales</taxon>
        <taxon>Lachnospiraceae</taxon>
        <taxon>Mediterraneibacter</taxon>
    </lineage>
</organism>
<feature type="domain" description="Helix-turn-helix conjugative transposon-like" evidence="1">
    <location>
        <begin position="8"/>
        <end position="71"/>
    </location>
</feature>
<dbReference type="EMBL" id="DXAK01000012">
    <property type="protein sequence ID" value="HJA06158.1"/>
    <property type="molecule type" value="Genomic_DNA"/>
</dbReference>
<name>A0A9D2H7T0_9FIRM</name>
<proteinExistence type="predicted"/>
<reference evidence="2" key="2">
    <citation type="submission" date="2021-04" db="EMBL/GenBank/DDBJ databases">
        <authorList>
            <person name="Gilroy R."/>
        </authorList>
    </citation>
    <scope>NUCLEOTIDE SEQUENCE</scope>
    <source>
        <strain evidence="2">ChiSjej2B20-11307</strain>
    </source>
</reference>